<evidence type="ECO:0000313" key="2">
    <source>
        <dbReference type="Proteomes" id="UP000187209"/>
    </source>
</evidence>
<name>A0A1R2AYL6_9CILI</name>
<evidence type="ECO:0000313" key="1">
    <source>
        <dbReference type="EMBL" id="OMJ69623.1"/>
    </source>
</evidence>
<dbReference type="InterPro" id="IPR032675">
    <property type="entry name" value="LRR_dom_sf"/>
</dbReference>
<dbReference type="Gene3D" id="3.80.10.10">
    <property type="entry name" value="Ribonuclease Inhibitor"/>
    <property type="match status" value="1"/>
</dbReference>
<protein>
    <recommendedName>
        <fullName evidence="3">F-box domain-containing protein</fullName>
    </recommendedName>
</protein>
<dbReference type="CDD" id="cd09917">
    <property type="entry name" value="F-box_SF"/>
    <property type="match status" value="1"/>
</dbReference>
<dbReference type="AlphaFoldDB" id="A0A1R2AYL6"/>
<dbReference type="SUPFAM" id="SSF81383">
    <property type="entry name" value="F-box domain"/>
    <property type="match status" value="1"/>
</dbReference>
<gene>
    <name evidence="1" type="ORF">SteCoe_32602</name>
</gene>
<evidence type="ECO:0008006" key="3">
    <source>
        <dbReference type="Google" id="ProtNLM"/>
    </source>
</evidence>
<keyword evidence="2" id="KW-1185">Reference proteome</keyword>
<dbReference type="EMBL" id="MPUH01001176">
    <property type="protein sequence ID" value="OMJ69623.1"/>
    <property type="molecule type" value="Genomic_DNA"/>
</dbReference>
<dbReference type="InterPro" id="IPR036047">
    <property type="entry name" value="F-box-like_dom_sf"/>
</dbReference>
<dbReference type="Proteomes" id="UP000187209">
    <property type="component" value="Unassembled WGS sequence"/>
</dbReference>
<dbReference type="OrthoDB" id="321604at2759"/>
<accession>A0A1R2AYL6</accession>
<comment type="caution">
    <text evidence="1">The sequence shown here is derived from an EMBL/GenBank/DDBJ whole genome shotgun (WGS) entry which is preliminary data.</text>
</comment>
<organism evidence="1 2">
    <name type="scientific">Stentor coeruleus</name>
    <dbReference type="NCBI Taxonomy" id="5963"/>
    <lineage>
        <taxon>Eukaryota</taxon>
        <taxon>Sar</taxon>
        <taxon>Alveolata</taxon>
        <taxon>Ciliophora</taxon>
        <taxon>Postciliodesmatophora</taxon>
        <taxon>Heterotrichea</taxon>
        <taxon>Heterotrichida</taxon>
        <taxon>Stentoridae</taxon>
        <taxon>Stentor</taxon>
    </lineage>
</organism>
<reference evidence="1 2" key="1">
    <citation type="submission" date="2016-11" db="EMBL/GenBank/DDBJ databases">
        <title>The macronuclear genome of Stentor coeruleus: a giant cell with tiny introns.</title>
        <authorList>
            <person name="Slabodnick M."/>
            <person name="Ruby J.G."/>
            <person name="Reiff S.B."/>
            <person name="Swart E.C."/>
            <person name="Gosai S."/>
            <person name="Prabakaran S."/>
            <person name="Witkowska E."/>
            <person name="Larue G.E."/>
            <person name="Fisher S."/>
            <person name="Freeman R.M."/>
            <person name="Gunawardena J."/>
            <person name="Chu W."/>
            <person name="Stover N.A."/>
            <person name="Gregory B.D."/>
            <person name="Nowacki M."/>
            <person name="Derisi J."/>
            <person name="Roy S.W."/>
            <person name="Marshall W.F."/>
            <person name="Sood P."/>
        </authorList>
    </citation>
    <scope>NUCLEOTIDE SEQUENCE [LARGE SCALE GENOMIC DNA]</scope>
    <source>
        <strain evidence="1">WM001</strain>
    </source>
</reference>
<sequence>MLMNWITVQDSGFTNMPCKVCLTHISNKTIGVGLGVYPKHFTHLECFKPQVKKYIRNCDIYTSLKYDSSKSIFNEWLENWNSNFIPLDKPIEYNKNAKNLYCIKTIKTQPPKKRRVFIEIFKYFDIYDLLKNLSQVCKGFYHTAWESELWWFLITRDFKIIPNINENLRHYYLKLFTSACLECQKILKSNDFSRCPLIKRVLCFKCKTFPKYSFITKQEIKDFYGFDPKILKIHFELSCIRHSQIVYLSTFLNELYKFREKNKRDLLEKLYVGHNEHCEIVKFVEGIDIGKMDKGIVRKYGFKIIEISWSERLENKDYFKVFKYVRTGKSKISFKRLFRYCNHRAVVH</sequence>
<proteinExistence type="predicted"/>